<dbReference type="EMBL" id="BMHC01000002">
    <property type="protein sequence ID" value="GGI21892.1"/>
    <property type="molecule type" value="Genomic_DNA"/>
</dbReference>
<sequence length="204" mass="23177">MVFMSKESRKFQVPDALANIYDFANTLDLRHFIHHGVQHQQAEELPDAAALGDWMQQRRLVDRAVLPSQKTFEAALQLRGALRDYLKCDPAERHRKSAITTRLDKAMEPFALRVASIGKDGFGLIPLQTDAQAGLSMIIAELYNAAAAGTLDRLKMCAADECQRVFFDRSKPGTRRWCQSTLCGNREKTRTYRERHRHETGSET</sequence>
<name>A0AA87W3U4_9BRAD</name>
<proteinExistence type="predicted"/>
<dbReference type="Pfam" id="PF07336">
    <property type="entry name" value="ABATE"/>
    <property type="match status" value="1"/>
</dbReference>
<dbReference type="Gene3D" id="1.10.3300.10">
    <property type="entry name" value="Jann2411-like domain"/>
    <property type="match status" value="1"/>
</dbReference>
<reference evidence="2" key="1">
    <citation type="journal article" date="2014" name="Int. J. Syst. Evol. Microbiol.">
        <title>Complete genome sequence of Corynebacterium casei LMG S-19264T (=DSM 44701T), isolated from a smear-ripened cheese.</title>
        <authorList>
            <consortium name="US DOE Joint Genome Institute (JGI-PGF)"/>
            <person name="Walter F."/>
            <person name="Albersmeier A."/>
            <person name="Kalinowski J."/>
            <person name="Ruckert C."/>
        </authorList>
    </citation>
    <scope>NUCLEOTIDE SEQUENCE</scope>
    <source>
        <strain evidence="2">CGMCC 1.15034</strain>
    </source>
</reference>
<dbReference type="InterPro" id="IPR021005">
    <property type="entry name" value="Znf_CGNR"/>
</dbReference>
<dbReference type="PANTHER" id="PTHR35525:SF3">
    <property type="entry name" value="BLL6575 PROTEIN"/>
    <property type="match status" value="1"/>
</dbReference>
<dbReference type="InterPro" id="IPR010852">
    <property type="entry name" value="ABATE"/>
</dbReference>
<protein>
    <recommendedName>
        <fullName evidence="1">Zinc finger CGNR domain-containing protein</fullName>
    </recommendedName>
</protein>
<evidence type="ECO:0000259" key="1">
    <source>
        <dbReference type="Pfam" id="PF11706"/>
    </source>
</evidence>
<reference evidence="2" key="2">
    <citation type="submission" date="2022-12" db="EMBL/GenBank/DDBJ databases">
        <authorList>
            <person name="Sun Q."/>
            <person name="Zhou Y."/>
        </authorList>
    </citation>
    <scope>NUCLEOTIDE SEQUENCE</scope>
    <source>
        <strain evidence="2">CGMCC 1.15034</strain>
    </source>
</reference>
<dbReference type="AlphaFoldDB" id="A0AA87W3U4"/>
<evidence type="ECO:0000313" key="2">
    <source>
        <dbReference type="EMBL" id="GGI21892.1"/>
    </source>
</evidence>
<evidence type="ECO:0000313" key="3">
    <source>
        <dbReference type="Proteomes" id="UP000625079"/>
    </source>
</evidence>
<accession>A0AA87W3U4</accession>
<dbReference type="SUPFAM" id="SSF160904">
    <property type="entry name" value="Jann2411-like"/>
    <property type="match status" value="1"/>
</dbReference>
<dbReference type="PANTHER" id="PTHR35525">
    <property type="entry name" value="BLL6575 PROTEIN"/>
    <property type="match status" value="1"/>
</dbReference>
<organism evidence="2 3">
    <name type="scientific">Bradyrhizobium guangdongense</name>
    <dbReference type="NCBI Taxonomy" id="1325090"/>
    <lineage>
        <taxon>Bacteria</taxon>
        <taxon>Pseudomonadati</taxon>
        <taxon>Pseudomonadota</taxon>
        <taxon>Alphaproteobacteria</taxon>
        <taxon>Hyphomicrobiales</taxon>
        <taxon>Nitrobacteraceae</taxon>
        <taxon>Bradyrhizobium</taxon>
    </lineage>
</organism>
<comment type="caution">
    <text evidence="2">The sequence shown here is derived from an EMBL/GenBank/DDBJ whole genome shotgun (WGS) entry which is preliminary data.</text>
</comment>
<dbReference type="Proteomes" id="UP000625079">
    <property type="component" value="Unassembled WGS sequence"/>
</dbReference>
<gene>
    <name evidence="2" type="ORF">GCM10010987_16620</name>
</gene>
<feature type="domain" description="Zinc finger CGNR" evidence="1">
    <location>
        <begin position="153"/>
        <end position="196"/>
    </location>
</feature>
<dbReference type="InterPro" id="IPR023286">
    <property type="entry name" value="ABATE_dom_sf"/>
</dbReference>
<dbReference type="Pfam" id="PF11706">
    <property type="entry name" value="zf-CGNR"/>
    <property type="match status" value="1"/>
</dbReference>